<keyword evidence="2" id="KW-0418">Kinase</keyword>
<accession>A0A2A9E567</accession>
<comment type="similarity">
    <text evidence="1">Belongs to the ROK (NagC/XylR) family.</text>
</comment>
<dbReference type="SUPFAM" id="SSF53067">
    <property type="entry name" value="Actin-like ATPase domain"/>
    <property type="match status" value="1"/>
</dbReference>
<dbReference type="Gene3D" id="3.30.420.40">
    <property type="match status" value="2"/>
</dbReference>
<dbReference type="GO" id="GO:0016301">
    <property type="term" value="F:kinase activity"/>
    <property type="evidence" value="ECO:0007669"/>
    <property type="project" value="UniProtKB-KW"/>
</dbReference>
<dbReference type="EMBL" id="PDJG01000001">
    <property type="protein sequence ID" value="PFG33993.1"/>
    <property type="molecule type" value="Genomic_DNA"/>
</dbReference>
<gene>
    <name evidence="2" type="ORF">ATL42_1892</name>
</gene>
<dbReference type="AlphaFoldDB" id="A0A2A9E567"/>
<evidence type="ECO:0000256" key="1">
    <source>
        <dbReference type="ARBA" id="ARBA00006479"/>
    </source>
</evidence>
<proteinExistence type="inferred from homology"/>
<keyword evidence="3" id="KW-1185">Reference proteome</keyword>
<evidence type="ECO:0000313" key="3">
    <source>
        <dbReference type="Proteomes" id="UP000225548"/>
    </source>
</evidence>
<dbReference type="InterPro" id="IPR043129">
    <property type="entry name" value="ATPase_NBD"/>
</dbReference>
<protein>
    <submittedName>
        <fullName evidence="2">Polyphosphate glucokinase</fullName>
    </submittedName>
</protein>
<keyword evidence="2" id="KW-0808">Transferase</keyword>
<dbReference type="Proteomes" id="UP000225548">
    <property type="component" value="Unassembled WGS sequence"/>
</dbReference>
<name>A0A2A9E567_9MICO</name>
<reference evidence="2 3" key="1">
    <citation type="submission" date="2017-10" db="EMBL/GenBank/DDBJ databases">
        <title>Sequencing the genomes of 1000 actinobacteria strains.</title>
        <authorList>
            <person name="Klenk H.-P."/>
        </authorList>
    </citation>
    <scope>NUCLEOTIDE SEQUENCE [LARGE SCALE GENOMIC DNA]</scope>
    <source>
        <strain evidence="2 3">DSM 18966</strain>
    </source>
</reference>
<organism evidence="2 3">
    <name type="scientific">Sanguibacter antarcticus</name>
    <dbReference type="NCBI Taxonomy" id="372484"/>
    <lineage>
        <taxon>Bacteria</taxon>
        <taxon>Bacillati</taxon>
        <taxon>Actinomycetota</taxon>
        <taxon>Actinomycetes</taxon>
        <taxon>Micrococcales</taxon>
        <taxon>Sanguibacteraceae</taxon>
        <taxon>Sanguibacter</taxon>
    </lineage>
</organism>
<comment type="caution">
    <text evidence="2">The sequence shown here is derived from an EMBL/GenBank/DDBJ whole genome shotgun (WGS) entry which is preliminary data.</text>
</comment>
<dbReference type="RefSeq" id="WP_098455103.1">
    <property type="nucleotide sequence ID" value="NZ_PDJG01000001.1"/>
</dbReference>
<dbReference type="OrthoDB" id="849313at2"/>
<dbReference type="Pfam" id="PF00480">
    <property type="entry name" value="ROK"/>
    <property type="match status" value="1"/>
</dbReference>
<sequence>MAQPPSPENLTLSVDCGGGGIKAAVLDDAGTAHAPAVRVATPYPLPPDRLVECIAELARGLPAAARATIGMPGMIRHGVVIHTPHYITRSGPRSRVDPALAERWTGFDMHAAVSARLGVPALVLNDAEVHGAGVVAGKGLELVLTLGTGLGSAHFDGGRIAPHLELSHAPVRRGTTYDEYIGEHERRRLGDGLWSRRIARVVDGLRPVFLWDRLYLGGGNSRRITAVVLDRLGDDVVVVPNSAALVGGARAWGLPGPRERD</sequence>
<evidence type="ECO:0000313" key="2">
    <source>
        <dbReference type="EMBL" id="PFG33993.1"/>
    </source>
</evidence>
<dbReference type="InterPro" id="IPR000600">
    <property type="entry name" value="ROK"/>
</dbReference>